<dbReference type="InterPro" id="IPR011990">
    <property type="entry name" value="TPR-like_helical_dom_sf"/>
</dbReference>
<sequence length="644" mass="73630">MKKVILLFILLTINYLDGKAQFKETYFEKGKRAIAAGDYALALENFNYSLDDRSYFQAYFFRGYAKYNLGDLIGAEADYTACLKEIPNHQDALFYRAIVRDQLSNFEGAFKDYERALHADSLNSKIYLSRAITLLSLEKFEATIADCNQAIRLKKGDAASYVIRGIAKTELEQFEAALSDFNFAINHKTDNSFAMVYRAECYRKMESFEEARADLKTVLQRDSNNVDGLYQLAILELEENQLEKALKLLDKVLKLSPYNTLALFNRAITKTKQKDLKGALVDYDAVIVSNPKHISSYFNRALLKQELGDLKGALADFNQLIEIQPNYVDAYGARAQLKRQMKDLKGAADDQQLAAQVRANNIAALDKGLSSEEVQEAMETIKLSSDGSAVAENSEKLQYQYAEARLRPYYYLTPVLSTKVAEDYYQPSELAINSQLIGLMSEDGDWDMEQLKQQLDSLNKQKSDKSAAFYLNRAILYSQMEWYNQAFLDYDSTLSLDPNNVLAYFGRANTSLKLRELLHTFPNVQEFKKEGDKITSNRIEEEYLDYNYTNIISDYKKAVSLDPQFSYAYYNMSFVQNKNEEYNASLESLHKAIALKPNFGQAYFNRGLTYLYLKRTDQGCTDLGKAGELGIKEAYNIILRYCKK</sequence>
<dbReference type="PANTHER" id="PTHR44858:SF1">
    <property type="entry name" value="UDP-N-ACETYLGLUCOSAMINE--PEPTIDE N-ACETYLGLUCOSAMINYLTRANSFERASE SPINDLY-RELATED"/>
    <property type="match status" value="1"/>
</dbReference>
<dbReference type="RefSeq" id="WP_160631899.1">
    <property type="nucleotide sequence ID" value="NZ_WWNE01000004.1"/>
</dbReference>
<dbReference type="InterPro" id="IPR019734">
    <property type="entry name" value="TPR_rpt"/>
</dbReference>
<proteinExistence type="predicted"/>
<feature type="repeat" description="TPR" evidence="3">
    <location>
        <begin position="294"/>
        <end position="327"/>
    </location>
</feature>
<dbReference type="SMART" id="SM00028">
    <property type="entry name" value="TPR"/>
    <property type="match status" value="12"/>
</dbReference>
<organism evidence="4 5">
    <name type="scientific">Acidiluteibacter ferrifornacis</name>
    <dbReference type="NCBI Taxonomy" id="2692424"/>
    <lineage>
        <taxon>Bacteria</taxon>
        <taxon>Pseudomonadati</taxon>
        <taxon>Bacteroidota</taxon>
        <taxon>Flavobacteriia</taxon>
        <taxon>Flavobacteriales</taxon>
        <taxon>Cryomorphaceae</taxon>
        <taxon>Acidiluteibacter</taxon>
    </lineage>
</organism>
<feature type="repeat" description="TPR" evidence="3">
    <location>
        <begin position="226"/>
        <end position="259"/>
    </location>
</feature>
<protein>
    <submittedName>
        <fullName evidence="4">Tetratricopeptide repeat protein</fullName>
    </submittedName>
</protein>
<dbReference type="PANTHER" id="PTHR44858">
    <property type="entry name" value="TETRATRICOPEPTIDE REPEAT PROTEIN 6"/>
    <property type="match status" value="1"/>
</dbReference>
<dbReference type="Pfam" id="PF14559">
    <property type="entry name" value="TPR_19"/>
    <property type="match status" value="1"/>
</dbReference>
<dbReference type="SUPFAM" id="SSF48439">
    <property type="entry name" value="Protein prenylyltransferase"/>
    <property type="match status" value="1"/>
</dbReference>
<dbReference type="Proteomes" id="UP000470771">
    <property type="component" value="Unassembled WGS sequence"/>
</dbReference>
<dbReference type="SUPFAM" id="SSF48452">
    <property type="entry name" value="TPR-like"/>
    <property type="match status" value="1"/>
</dbReference>
<dbReference type="PROSITE" id="PS50005">
    <property type="entry name" value="TPR"/>
    <property type="match status" value="4"/>
</dbReference>
<comment type="caution">
    <text evidence="4">The sequence shown here is derived from an EMBL/GenBank/DDBJ whole genome shotgun (WGS) entry which is preliminary data.</text>
</comment>
<evidence type="ECO:0000256" key="1">
    <source>
        <dbReference type="ARBA" id="ARBA00022737"/>
    </source>
</evidence>
<reference evidence="4 5" key="1">
    <citation type="submission" date="2019-12" db="EMBL/GenBank/DDBJ databases">
        <authorList>
            <person name="Zhao J."/>
        </authorList>
    </citation>
    <scope>NUCLEOTIDE SEQUENCE [LARGE SCALE GENOMIC DNA]</scope>
    <source>
        <strain evidence="4 5">S-15</strain>
    </source>
</reference>
<keyword evidence="1" id="KW-0677">Repeat</keyword>
<keyword evidence="2 3" id="KW-0802">TPR repeat</keyword>
<dbReference type="Gene3D" id="1.25.40.10">
    <property type="entry name" value="Tetratricopeptide repeat domain"/>
    <property type="match status" value="6"/>
</dbReference>
<evidence type="ECO:0000256" key="2">
    <source>
        <dbReference type="ARBA" id="ARBA00022803"/>
    </source>
</evidence>
<accession>A0A6N9NHT4</accession>
<evidence type="ECO:0000256" key="3">
    <source>
        <dbReference type="PROSITE-ProRule" id="PRU00339"/>
    </source>
</evidence>
<keyword evidence="5" id="KW-1185">Reference proteome</keyword>
<evidence type="ECO:0000313" key="4">
    <source>
        <dbReference type="EMBL" id="NBG65091.1"/>
    </source>
</evidence>
<gene>
    <name evidence="4" type="ORF">GQN54_03120</name>
</gene>
<evidence type="ECO:0000313" key="5">
    <source>
        <dbReference type="Proteomes" id="UP000470771"/>
    </source>
</evidence>
<dbReference type="EMBL" id="WWNE01000004">
    <property type="protein sequence ID" value="NBG65091.1"/>
    <property type="molecule type" value="Genomic_DNA"/>
</dbReference>
<dbReference type="Pfam" id="PF13432">
    <property type="entry name" value="TPR_16"/>
    <property type="match status" value="1"/>
</dbReference>
<dbReference type="AlphaFoldDB" id="A0A6N9NHT4"/>
<feature type="repeat" description="TPR" evidence="3">
    <location>
        <begin position="467"/>
        <end position="500"/>
    </location>
</feature>
<dbReference type="Pfam" id="PF13371">
    <property type="entry name" value="TPR_9"/>
    <property type="match status" value="1"/>
</dbReference>
<dbReference type="InterPro" id="IPR050498">
    <property type="entry name" value="Ycf3"/>
</dbReference>
<name>A0A6N9NHT4_9FLAO</name>
<feature type="repeat" description="TPR" evidence="3">
    <location>
        <begin position="566"/>
        <end position="599"/>
    </location>
</feature>